<dbReference type="RefSeq" id="WP_011385315.1">
    <property type="nucleotide sequence ID" value="NC_007626.1"/>
</dbReference>
<evidence type="ECO:0000313" key="4">
    <source>
        <dbReference type="Proteomes" id="UP000007058"/>
    </source>
</evidence>
<dbReference type="InterPro" id="IPR001789">
    <property type="entry name" value="Sig_transdc_resp-reg_receiver"/>
</dbReference>
<feature type="modified residue" description="4-aspartylphosphate" evidence="1">
    <location>
        <position position="55"/>
    </location>
</feature>
<dbReference type="PANTHER" id="PTHR43228:SF1">
    <property type="entry name" value="TWO-COMPONENT RESPONSE REGULATOR ARR22"/>
    <property type="match status" value="1"/>
</dbReference>
<evidence type="ECO:0000313" key="3">
    <source>
        <dbReference type="EMBL" id="BAE51742.1"/>
    </source>
</evidence>
<proteinExistence type="predicted"/>
<dbReference type="Proteomes" id="UP000007058">
    <property type="component" value="Chromosome"/>
</dbReference>
<evidence type="ECO:0000256" key="1">
    <source>
        <dbReference type="PROSITE-ProRule" id="PRU00169"/>
    </source>
</evidence>
<accession>Q2W333</accession>
<dbReference type="OrthoDB" id="9814495at2"/>
<dbReference type="EMBL" id="AP007255">
    <property type="protein sequence ID" value="BAE51742.1"/>
    <property type="molecule type" value="Genomic_DNA"/>
</dbReference>
<protein>
    <submittedName>
        <fullName evidence="3">FOG: CheY-like receiver</fullName>
    </submittedName>
</protein>
<keyword evidence="4" id="KW-1185">Reference proteome</keyword>
<dbReference type="HOGENOM" id="CLU_000445_69_15_5"/>
<reference evidence="3 4" key="1">
    <citation type="journal article" date="2005" name="DNA Res.">
        <title>Complete genome sequence of the facultative anaerobic magnetotactic bacterium Magnetospirillum sp. strain AMB-1.</title>
        <authorList>
            <person name="Matsunaga T."/>
            <person name="Okamura Y."/>
            <person name="Fukuda Y."/>
            <person name="Wahyudi A.T."/>
            <person name="Murase Y."/>
            <person name="Takeyama H."/>
        </authorList>
    </citation>
    <scope>NUCLEOTIDE SEQUENCE [LARGE SCALE GENOMIC DNA]</scope>
    <source>
        <strain evidence="4">ATCC 700264 / AMB-1</strain>
    </source>
</reference>
<sequence>MQSLKVLIVDDSLLSIRTLSGLLGDMGHVVIQTAASGTLALEAYRDVRPDLVTMDITMPDMDGITATQNILREFPAAKVIMVTSHGQEAQVMKAVKAGAKGYVLKPIKREKLRDVISHIFK</sequence>
<dbReference type="AlphaFoldDB" id="Q2W333"/>
<keyword evidence="1" id="KW-0597">Phosphoprotein</keyword>
<evidence type="ECO:0000259" key="2">
    <source>
        <dbReference type="PROSITE" id="PS50110"/>
    </source>
</evidence>
<dbReference type="Pfam" id="PF00072">
    <property type="entry name" value="Response_reg"/>
    <property type="match status" value="1"/>
</dbReference>
<dbReference type="SMART" id="SM00448">
    <property type="entry name" value="REC"/>
    <property type="match status" value="1"/>
</dbReference>
<dbReference type="PANTHER" id="PTHR43228">
    <property type="entry name" value="TWO-COMPONENT RESPONSE REGULATOR"/>
    <property type="match status" value="1"/>
</dbReference>
<gene>
    <name evidence="3" type="ordered locus">amb2938</name>
</gene>
<name>Q2W333_PARM1</name>
<dbReference type="Gene3D" id="3.40.50.2300">
    <property type="match status" value="1"/>
</dbReference>
<dbReference type="InterPro" id="IPR011006">
    <property type="entry name" value="CheY-like_superfamily"/>
</dbReference>
<dbReference type="InterPro" id="IPR052048">
    <property type="entry name" value="ST_Response_Regulator"/>
</dbReference>
<dbReference type="PROSITE" id="PS50110">
    <property type="entry name" value="RESPONSE_REGULATORY"/>
    <property type="match status" value="1"/>
</dbReference>
<organism evidence="3 4">
    <name type="scientific">Paramagnetospirillum magneticum (strain ATCC 700264 / AMB-1)</name>
    <name type="common">Magnetospirillum magneticum</name>
    <dbReference type="NCBI Taxonomy" id="342108"/>
    <lineage>
        <taxon>Bacteria</taxon>
        <taxon>Pseudomonadati</taxon>
        <taxon>Pseudomonadota</taxon>
        <taxon>Alphaproteobacteria</taxon>
        <taxon>Rhodospirillales</taxon>
        <taxon>Magnetospirillaceae</taxon>
        <taxon>Paramagnetospirillum</taxon>
    </lineage>
</organism>
<dbReference type="STRING" id="342108.amb2938"/>
<dbReference type="GO" id="GO:0000160">
    <property type="term" value="P:phosphorelay signal transduction system"/>
    <property type="evidence" value="ECO:0007669"/>
    <property type="project" value="InterPro"/>
</dbReference>
<feature type="domain" description="Response regulatory" evidence="2">
    <location>
        <begin position="5"/>
        <end position="120"/>
    </location>
</feature>
<dbReference type="KEGG" id="mag:amb2938"/>
<dbReference type="SUPFAM" id="SSF52172">
    <property type="entry name" value="CheY-like"/>
    <property type="match status" value="1"/>
</dbReference>